<keyword evidence="2" id="KW-1185">Reference proteome</keyword>
<reference evidence="1 2" key="1">
    <citation type="submission" date="2022-07" db="EMBL/GenBank/DDBJ databases">
        <title>Genome-wide signatures of adaptation to extreme environments.</title>
        <authorList>
            <person name="Cho C.H."/>
            <person name="Yoon H.S."/>
        </authorList>
    </citation>
    <scope>NUCLEOTIDE SEQUENCE [LARGE SCALE GENOMIC DNA]</scope>
    <source>
        <strain evidence="1 2">108.79 E11</strain>
    </source>
</reference>
<dbReference type="Proteomes" id="UP001300502">
    <property type="component" value="Unassembled WGS sequence"/>
</dbReference>
<protein>
    <submittedName>
        <fullName evidence="1">Uncharacterized protein</fullName>
    </submittedName>
</protein>
<proteinExistence type="predicted"/>
<name>A0AAV9IA04_9RHOD</name>
<evidence type="ECO:0000313" key="1">
    <source>
        <dbReference type="EMBL" id="KAK4524217.1"/>
    </source>
</evidence>
<accession>A0AAV9IA04</accession>
<dbReference type="PANTHER" id="PTHR34966:SF1">
    <property type="entry name" value="OS04G0508100 PROTEIN"/>
    <property type="match status" value="1"/>
</dbReference>
<evidence type="ECO:0000313" key="2">
    <source>
        <dbReference type="Proteomes" id="UP001300502"/>
    </source>
</evidence>
<gene>
    <name evidence="1" type="ORF">GAYE_SCF02G2116</name>
</gene>
<sequence length="100" mass="11535">MRWSFLVARVAHWFANEVVVKKLANSEAFQRFAVRSSQSIEQLIRKGEQRLVQTRGKEGLTGLSSEIVIQRIAEKLANLKLKSQSFSEALKEEMKRTMKK</sequence>
<dbReference type="EMBL" id="JANCYU010000022">
    <property type="protein sequence ID" value="KAK4524217.1"/>
    <property type="molecule type" value="Genomic_DNA"/>
</dbReference>
<dbReference type="AlphaFoldDB" id="A0AAV9IA04"/>
<dbReference type="PANTHER" id="PTHR34966">
    <property type="entry name" value="OSJNBA0043L24.15 PROTEIN"/>
    <property type="match status" value="1"/>
</dbReference>
<comment type="caution">
    <text evidence="1">The sequence shown here is derived from an EMBL/GenBank/DDBJ whole genome shotgun (WGS) entry which is preliminary data.</text>
</comment>
<organism evidence="1 2">
    <name type="scientific">Galdieria yellowstonensis</name>
    <dbReference type="NCBI Taxonomy" id="3028027"/>
    <lineage>
        <taxon>Eukaryota</taxon>
        <taxon>Rhodophyta</taxon>
        <taxon>Bangiophyceae</taxon>
        <taxon>Galdieriales</taxon>
        <taxon>Galdieriaceae</taxon>
        <taxon>Galdieria</taxon>
    </lineage>
</organism>